<feature type="domain" description="Janus kinase and microtubule-interacting protein C-terminal" evidence="3">
    <location>
        <begin position="82"/>
        <end position="255"/>
    </location>
</feature>
<evidence type="ECO:0000259" key="3">
    <source>
        <dbReference type="Pfam" id="PF16034"/>
    </source>
</evidence>
<feature type="coiled-coil region" evidence="1">
    <location>
        <begin position="159"/>
        <end position="238"/>
    </location>
</feature>
<feature type="coiled-coil region" evidence="1">
    <location>
        <begin position="59"/>
        <end position="114"/>
    </location>
</feature>
<feature type="coiled-coil region" evidence="1">
    <location>
        <begin position="759"/>
        <end position="993"/>
    </location>
</feature>
<proteinExistence type="predicted"/>
<evidence type="ECO:0000313" key="4">
    <source>
        <dbReference type="EMBL" id="KAK6639451.1"/>
    </source>
</evidence>
<protein>
    <recommendedName>
        <fullName evidence="3">Janus kinase and microtubule-interacting protein C-terminal domain-containing protein</fullName>
    </recommendedName>
</protein>
<organism evidence="4 5">
    <name type="scientific">Polyplax serrata</name>
    <name type="common">Common mouse louse</name>
    <dbReference type="NCBI Taxonomy" id="468196"/>
    <lineage>
        <taxon>Eukaryota</taxon>
        <taxon>Metazoa</taxon>
        <taxon>Ecdysozoa</taxon>
        <taxon>Arthropoda</taxon>
        <taxon>Hexapoda</taxon>
        <taxon>Insecta</taxon>
        <taxon>Pterygota</taxon>
        <taxon>Neoptera</taxon>
        <taxon>Paraneoptera</taxon>
        <taxon>Psocodea</taxon>
        <taxon>Troctomorpha</taxon>
        <taxon>Phthiraptera</taxon>
        <taxon>Anoplura</taxon>
        <taxon>Polyplacidae</taxon>
        <taxon>Polyplax</taxon>
    </lineage>
</organism>
<name>A0AAN8SA85_POLSC</name>
<gene>
    <name evidence="4" type="ORF">RUM43_007724</name>
</gene>
<feature type="coiled-coil region" evidence="1">
    <location>
        <begin position="1117"/>
        <end position="1168"/>
    </location>
</feature>
<keyword evidence="1" id="KW-0175">Coiled coil</keyword>
<feature type="region of interest" description="Disordered" evidence="2">
    <location>
        <begin position="1"/>
        <end position="29"/>
    </location>
</feature>
<sequence length="1472" mass="168651">MKGSQGKTNEKRKSTMVRRLQERDKPDGVANKATLLKMGVKQSKSLPVTGKEKVDVQESNQTLEDLKAIDEDIEKLRKQIEERDKIISALREAAEAKDKKLDNLTVEYSKLRSNGKLDLDTSSESNCTTVSSPSSPPLCSGELCWTDNFVNKNYHAPVYAQLLNDHNALQRIYKELRAKLETKEKDFERLEEETLASQDESKTTSHDNAINLIMAEQIRMLKEREAQLVAEAEEMREQRDLMEFRILELEECRKEVGKGVTKVRGFMSSREAHDDFSLQFLDKEGIHEGKHRREKIVWSERDIEEISDSGVMSLPTSEDLTSDSELGDTIRNYSPLGAVSNLGLLPLDNQDSGVADLKIKKSLKSSECLQESGIFEDSEQPSESAILPTKQTRGCQTDTILDKTLLEFIDSSCDLLFTRNRTCESDQKSSDDLSTEISKLSVIQKRIQQKTSAPAPKGPHTVFTCPHTNSVLFYEERLAQLEDKLRIYESSGDTKEVLLSKRLQKEIELSCRVKELTEKVTTLELINRRLEEEKCEFEEAENDTRFQCQRLEIRLQELIDKNTELEIELERQKIRMSEERRKDRKKGSLENLISRYEQRNFELEEREVEAKQRLDMIEAAMPAIVAWNMFKIVQNPDFVGLVSGPSKETEEKKTLRDQDVAMFQRLEELLDDQKKLRRDYEKVEETAADREKALRTKIEELEAKAAKDRETLEQMTNSLKVLKLESEDKGQPETSNLVRPDESDLFEELKHMVVNEIQLRTEIERLEKAEQAYMESLEKADEIWASIEADYKRRLKEAEAAGKELEKRVAQLEATQLELEMALEEGASARVEPQMTGKNDIKAKIEILLLENEKLKSELTQSLDQKFDEQKKFLENENFTLREELKKLKEDFIQEERKYLVMQKELQQAKGEAQQEKEAADNLRKEVQERNSSVQAMELNLQNQISDLTQELSQKGKELSNLEVTVAELREEVETLENKVAELVETIRTTIANQEEAGSASSASKVVQRSLPVEEELSRHVVSCNLTTPVTSDTFREVNVRKENVSPNVQVVASTEHSSRYLVFAASYLPRQEVKILFPHPSPIRRVQIKNVQPPSTVVLWSRNNVQSNDLDKEDEVFQLCVRNTELQQALEKMEEEGKLKEKELEELQNLAQEIRKEQINLELLYDVKSSRDHLLSSVESKTKEDDSSVCLSESQEEPRRTSSIDFLQIISPIVIKASEQTSVPLSNLQIALDNLPIKSRAKNILIKSLLDEVQNRGDTLDYEHLLNQLSLQRPTSDRKRLCYDQNDQTNDCLTDKSDETCTETNDINNNNNQGVEINEINDLELKAIATQDKPRSLAPNHLGRSTSALYSMLLSSGFPKHFGRVTTLDVDANFSYVAPIRTMRKVGDDGIFLEWDVAHRPDNVVGYEILVNGVTSHRVRSSTRNKALLHSLNLNEKILIQLYATSENGRSLRCSHLTYPDGHAVYRSESQ</sequence>
<feature type="coiled-coil region" evidence="1">
    <location>
        <begin position="471"/>
        <end position="620"/>
    </location>
</feature>
<dbReference type="Pfam" id="PF16034">
    <property type="entry name" value="JAKMIP_CC3"/>
    <property type="match status" value="1"/>
</dbReference>
<dbReference type="Proteomes" id="UP001372834">
    <property type="component" value="Unassembled WGS sequence"/>
</dbReference>
<evidence type="ECO:0000256" key="1">
    <source>
        <dbReference type="SAM" id="Coils"/>
    </source>
</evidence>
<reference evidence="4 5" key="1">
    <citation type="submission" date="2023-10" db="EMBL/GenBank/DDBJ databases">
        <title>Genomes of two closely related lineages of the louse Polyplax serrata with different host specificities.</title>
        <authorList>
            <person name="Martinu J."/>
            <person name="Tarabai H."/>
            <person name="Stefka J."/>
            <person name="Hypsa V."/>
        </authorList>
    </citation>
    <scope>NUCLEOTIDE SEQUENCE [LARGE SCALE GENOMIC DNA]</scope>
    <source>
        <strain evidence="4">HR10_N</strain>
    </source>
</reference>
<feature type="compositionally biased region" description="Basic and acidic residues" evidence="2">
    <location>
        <begin position="8"/>
        <end position="27"/>
    </location>
</feature>
<accession>A0AAN8SA85</accession>
<evidence type="ECO:0000313" key="5">
    <source>
        <dbReference type="Proteomes" id="UP001372834"/>
    </source>
</evidence>
<feature type="coiled-coil region" evidence="1">
    <location>
        <begin position="663"/>
        <end position="725"/>
    </location>
</feature>
<comment type="caution">
    <text evidence="4">The sequence shown here is derived from an EMBL/GenBank/DDBJ whole genome shotgun (WGS) entry which is preliminary data.</text>
</comment>
<dbReference type="EMBL" id="JAWJWE010000003">
    <property type="protein sequence ID" value="KAK6639451.1"/>
    <property type="molecule type" value="Genomic_DNA"/>
</dbReference>
<evidence type="ECO:0000256" key="2">
    <source>
        <dbReference type="SAM" id="MobiDB-lite"/>
    </source>
</evidence>
<dbReference type="InterPro" id="IPR031994">
    <property type="entry name" value="JAKMIP_C"/>
</dbReference>